<evidence type="ECO:0000313" key="3">
    <source>
        <dbReference type="Proteomes" id="UP001140949"/>
    </source>
</evidence>
<sequence length="49" mass="5314">MKGKQREEGSSPQLWGLRVFGGPMLESNVGGGTSRRRMHRATGLEAGRS</sequence>
<name>A0AAX6F5F6_IRIPA</name>
<dbReference type="AlphaFoldDB" id="A0AAX6F5F6"/>
<evidence type="ECO:0000256" key="1">
    <source>
        <dbReference type="SAM" id="MobiDB-lite"/>
    </source>
</evidence>
<comment type="caution">
    <text evidence="2">The sequence shown here is derived from an EMBL/GenBank/DDBJ whole genome shotgun (WGS) entry which is preliminary data.</text>
</comment>
<gene>
    <name evidence="2" type="ORF">M6B38_153490</name>
</gene>
<keyword evidence="3" id="KW-1185">Reference proteome</keyword>
<organism evidence="2 3">
    <name type="scientific">Iris pallida</name>
    <name type="common">Sweet iris</name>
    <dbReference type="NCBI Taxonomy" id="29817"/>
    <lineage>
        <taxon>Eukaryota</taxon>
        <taxon>Viridiplantae</taxon>
        <taxon>Streptophyta</taxon>
        <taxon>Embryophyta</taxon>
        <taxon>Tracheophyta</taxon>
        <taxon>Spermatophyta</taxon>
        <taxon>Magnoliopsida</taxon>
        <taxon>Liliopsida</taxon>
        <taxon>Asparagales</taxon>
        <taxon>Iridaceae</taxon>
        <taxon>Iridoideae</taxon>
        <taxon>Irideae</taxon>
        <taxon>Iris</taxon>
    </lineage>
</organism>
<dbReference type="EMBL" id="JANAVB010031614">
    <property type="protein sequence ID" value="KAJ6811604.1"/>
    <property type="molecule type" value="Genomic_DNA"/>
</dbReference>
<reference evidence="2" key="2">
    <citation type="submission" date="2023-04" db="EMBL/GenBank/DDBJ databases">
        <authorList>
            <person name="Bruccoleri R.E."/>
            <person name="Oakeley E.J."/>
            <person name="Faust A.-M."/>
            <person name="Dessus-Babus S."/>
            <person name="Altorfer M."/>
            <person name="Burckhardt D."/>
            <person name="Oertli M."/>
            <person name="Naumann U."/>
            <person name="Petersen F."/>
            <person name="Wong J."/>
        </authorList>
    </citation>
    <scope>NUCLEOTIDE SEQUENCE</scope>
    <source>
        <strain evidence="2">GSM-AAB239-AS_SAM_17_03QT</strain>
        <tissue evidence="2">Leaf</tissue>
    </source>
</reference>
<reference evidence="2" key="1">
    <citation type="journal article" date="2023" name="GigaByte">
        <title>Genome assembly of the bearded iris, Iris pallida Lam.</title>
        <authorList>
            <person name="Bruccoleri R.E."/>
            <person name="Oakeley E.J."/>
            <person name="Faust A.M.E."/>
            <person name="Altorfer M."/>
            <person name="Dessus-Babus S."/>
            <person name="Burckhardt D."/>
            <person name="Oertli M."/>
            <person name="Naumann U."/>
            <person name="Petersen F."/>
            <person name="Wong J."/>
        </authorList>
    </citation>
    <scope>NUCLEOTIDE SEQUENCE</scope>
    <source>
        <strain evidence="2">GSM-AAB239-AS_SAM_17_03QT</strain>
    </source>
</reference>
<proteinExistence type="predicted"/>
<protein>
    <submittedName>
        <fullName evidence="2">Vegetative cell wall protein gp1-like</fullName>
    </submittedName>
</protein>
<accession>A0AAX6F5F6</accession>
<feature type="region of interest" description="Disordered" evidence="1">
    <location>
        <begin position="26"/>
        <end position="49"/>
    </location>
</feature>
<dbReference type="Proteomes" id="UP001140949">
    <property type="component" value="Unassembled WGS sequence"/>
</dbReference>
<evidence type="ECO:0000313" key="2">
    <source>
        <dbReference type="EMBL" id="KAJ6811604.1"/>
    </source>
</evidence>